<protein>
    <recommendedName>
        <fullName evidence="4">dTTP/UTP pyrophosphatase</fullName>
        <shortName evidence="4">dTTPase/UTPase</shortName>
        <ecNumber evidence="4">3.6.1.9</ecNumber>
    </recommendedName>
    <alternativeName>
        <fullName evidence="4">Nucleoside triphosphate pyrophosphatase</fullName>
    </alternativeName>
    <alternativeName>
        <fullName evidence="4">Nucleotide pyrophosphatase</fullName>
        <shortName evidence="4">Nucleotide PPase</shortName>
    </alternativeName>
</protein>
<comment type="subcellular location">
    <subcellularLocation>
        <location evidence="4">Cytoplasm</location>
    </subcellularLocation>
</comment>
<sequence>MQTIWLASKSPRRAELLQGMGVPFEVLQFTDAAGAQYEVDESVHPGEPPRDYVRRVALDKALHALSYMRDRQLVARPLLSADTTVALGDRILGKPADAAEAREMLGALSGQVHEVLTAVVVIDGHDIRQMLSVSRVHFMPLSVETIDRYIASGEPFDKAGAYGIQGHAGTFVADMQGSFTGIMGLPVHETACLLEHCGYRF</sequence>
<comment type="similarity">
    <text evidence="4">Belongs to the Maf family. YhdE subfamily.</text>
</comment>
<evidence type="ECO:0000313" key="5">
    <source>
        <dbReference type="EMBL" id="BBU68431.1"/>
    </source>
</evidence>
<evidence type="ECO:0000256" key="3">
    <source>
        <dbReference type="ARBA" id="ARBA00023080"/>
    </source>
</evidence>
<dbReference type="GO" id="GO:0005737">
    <property type="term" value="C:cytoplasm"/>
    <property type="evidence" value="ECO:0007669"/>
    <property type="project" value="UniProtKB-SubCell"/>
</dbReference>
<dbReference type="GO" id="GO:0047429">
    <property type="term" value="F:nucleoside triphosphate diphosphatase activity"/>
    <property type="evidence" value="ECO:0007669"/>
    <property type="project" value="UniProtKB-EC"/>
</dbReference>
<feature type="site" description="Important for substrate specificity" evidence="4">
    <location>
        <position position="12"/>
    </location>
</feature>
<dbReference type="InterPro" id="IPR003697">
    <property type="entry name" value="Maf-like"/>
</dbReference>
<evidence type="ECO:0000256" key="1">
    <source>
        <dbReference type="ARBA" id="ARBA00001968"/>
    </source>
</evidence>
<keyword evidence="6" id="KW-1185">Reference proteome</keyword>
<feature type="site" description="Important for substrate specificity" evidence="4">
    <location>
        <position position="165"/>
    </location>
</feature>
<dbReference type="OrthoDB" id="9807767at2"/>
<comment type="catalytic activity">
    <reaction evidence="4">
        <text>UTP + H2O = UMP + diphosphate + H(+)</text>
        <dbReference type="Rhea" id="RHEA:29395"/>
        <dbReference type="ChEBI" id="CHEBI:15377"/>
        <dbReference type="ChEBI" id="CHEBI:15378"/>
        <dbReference type="ChEBI" id="CHEBI:33019"/>
        <dbReference type="ChEBI" id="CHEBI:46398"/>
        <dbReference type="ChEBI" id="CHEBI:57865"/>
        <dbReference type="EC" id="3.6.1.9"/>
    </reaction>
</comment>
<dbReference type="NCBIfam" id="TIGR00172">
    <property type="entry name" value="maf"/>
    <property type="match status" value="1"/>
</dbReference>
<keyword evidence="4" id="KW-0963">Cytoplasm</keyword>
<dbReference type="PIRSF" id="PIRSF006305">
    <property type="entry name" value="Maf"/>
    <property type="match status" value="1"/>
</dbReference>
<dbReference type="EC" id="3.6.1.9" evidence="4"/>
<accession>A0A679I977</accession>
<gene>
    <name evidence="5" type="ORF">ICHIAU1_07140</name>
</gene>
<dbReference type="SUPFAM" id="SSF52972">
    <property type="entry name" value="ITPase-like"/>
    <property type="match status" value="1"/>
</dbReference>
<keyword evidence="2 4" id="KW-0378">Hydrolase</keyword>
<dbReference type="CDD" id="cd00555">
    <property type="entry name" value="Maf"/>
    <property type="match status" value="1"/>
</dbReference>
<evidence type="ECO:0000313" key="6">
    <source>
        <dbReference type="Proteomes" id="UP000463961"/>
    </source>
</evidence>
<dbReference type="Gene3D" id="3.90.950.10">
    <property type="match status" value="1"/>
</dbReference>
<keyword evidence="3 4" id="KW-0546">Nucleotide metabolism</keyword>
<dbReference type="Pfam" id="PF02545">
    <property type="entry name" value="Maf"/>
    <property type="match status" value="1"/>
</dbReference>
<dbReference type="InterPro" id="IPR029001">
    <property type="entry name" value="ITPase-like_fam"/>
</dbReference>
<dbReference type="RefSeq" id="WP_162050779.1">
    <property type="nucleotide sequence ID" value="NZ_AP019011.1"/>
</dbReference>
<dbReference type="EMBL" id="AP022345">
    <property type="protein sequence ID" value="BBU68431.1"/>
    <property type="molecule type" value="Genomic_DNA"/>
</dbReference>
<dbReference type="GO" id="GO:0009117">
    <property type="term" value="P:nucleotide metabolic process"/>
    <property type="evidence" value="ECO:0007669"/>
    <property type="project" value="UniProtKB-KW"/>
</dbReference>
<comment type="cofactor">
    <cofactor evidence="1 4">
        <name>a divalent metal cation</name>
        <dbReference type="ChEBI" id="CHEBI:60240"/>
    </cofactor>
</comment>
<evidence type="ECO:0000256" key="2">
    <source>
        <dbReference type="ARBA" id="ARBA00022801"/>
    </source>
</evidence>
<dbReference type="PANTHER" id="PTHR43213:SF5">
    <property type="entry name" value="BIFUNCTIONAL DTTP_UTP PYROPHOSPHATASE_METHYLTRANSFERASE PROTEIN-RELATED"/>
    <property type="match status" value="1"/>
</dbReference>
<comment type="caution">
    <text evidence="4">Lacks conserved residue(s) required for the propagation of feature annotation.</text>
</comment>
<evidence type="ECO:0000256" key="4">
    <source>
        <dbReference type="HAMAP-Rule" id="MF_00528"/>
    </source>
</evidence>
<dbReference type="PANTHER" id="PTHR43213">
    <property type="entry name" value="BIFUNCTIONAL DTTP/UTP PYROPHOSPHATASE/METHYLTRANSFERASE PROTEIN-RELATED"/>
    <property type="match status" value="1"/>
</dbReference>
<feature type="site" description="Important for substrate specificity" evidence="4">
    <location>
        <position position="83"/>
    </location>
</feature>
<feature type="active site" description="Proton acceptor" evidence="4">
    <location>
        <position position="82"/>
    </location>
</feature>
<dbReference type="Proteomes" id="UP000463961">
    <property type="component" value="Chromosome"/>
</dbReference>
<proteinExistence type="inferred from homology"/>
<comment type="function">
    <text evidence="4">Nucleoside triphosphate pyrophosphatase that hydrolyzes dTTP and UTP. May have a dual role in cell division arrest and in preventing the incorporation of modified nucleotides into cellular nucleic acids.</text>
</comment>
<dbReference type="AlphaFoldDB" id="A0A679I977"/>
<name>A0A679I977_9RHOO</name>
<dbReference type="HAMAP" id="MF_00528">
    <property type="entry name" value="Maf"/>
    <property type="match status" value="1"/>
</dbReference>
<organism evidence="5 6">
    <name type="scientific">Fluviibacter phosphoraccumulans</name>
    <dbReference type="NCBI Taxonomy" id="1751046"/>
    <lineage>
        <taxon>Bacteria</taxon>
        <taxon>Pseudomonadati</taxon>
        <taxon>Pseudomonadota</taxon>
        <taxon>Betaproteobacteria</taxon>
        <taxon>Rhodocyclales</taxon>
        <taxon>Fluviibacteraceae</taxon>
        <taxon>Fluviibacter</taxon>
    </lineage>
</organism>
<comment type="catalytic activity">
    <reaction evidence="4">
        <text>dTTP + H2O = dTMP + diphosphate + H(+)</text>
        <dbReference type="Rhea" id="RHEA:28534"/>
        <dbReference type="ChEBI" id="CHEBI:15377"/>
        <dbReference type="ChEBI" id="CHEBI:15378"/>
        <dbReference type="ChEBI" id="CHEBI:33019"/>
        <dbReference type="ChEBI" id="CHEBI:37568"/>
        <dbReference type="ChEBI" id="CHEBI:63528"/>
        <dbReference type="EC" id="3.6.1.9"/>
    </reaction>
</comment>
<reference evidence="6" key="1">
    <citation type="submission" date="2020-01" db="EMBL/GenBank/DDBJ databases">
        <title>Phosphoaccumulans saitamaens gen. nov., sp. nov., a polyphosphate accumulating bacterium isolated from surface river water.</title>
        <authorList>
            <person name="Watanabe K."/>
            <person name="Suda W."/>
        </authorList>
    </citation>
    <scope>NUCLEOTIDE SEQUENCE [LARGE SCALE GENOMIC DNA]</scope>
    <source>
        <strain evidence="6">ICHIAU1</strain>
    </source>
</reference>